<evidence type="ECO:0000313" key="3">
    <source>
        <dbReference type="Proteomes" id="UP001229244"/>
    </source>
</evidence>
<dbReference type="GO" id="GO:0008233">
    <property type="term" value="F:peptidase activity"/>
    <property type="evidence" value="ECO:0007669"/>
    <property type="project" value="UniProtKB-KW"/>
</dbReference>
<keyword evidence="2" id="KW-0378">Hydrolase</keyword>
<dbReference type="EMBL" id="JAUSUL010000002">
    <property type="protein sequence ID" value="MDQ0315529.1"/>
    <property type="molecule type" value="Genomic_DNA"/>
</dbReference>
<accession>A0AAE3VNT4</accession>
<keyword evidence="1" id="KW-0812">Transmembrane</keyword>
<dbReference type="AlphaFoldDB" id="A0AAE3VNT4"/>
<sequence>MDGPVMIASLYQTIGPWSWMILGLCLIAVAVLLPGLFFFWFGLAAIGVGVAALVLAGFVWQLQIVAFLAAACLIVLAGRLWTRRRRAGDAEEA</sequence>
<name>A0AAE3VNT4_9HYPH</name>
<evidence type="ECO:0000313" key="2">
    <source>
        <dbReference type="EMBL" id="MDQ0315529.1"/>
    </source>
</evidence>
<organism evidence="2 3">
    <name type="scientific">Amorphus orientalis</name>
    <dbReference type="NCBI Taxonomy" id="649198"/>
    <lineage>
        <taxon>Bacteria</taxon>
        <taxon>Pseudomonadati</taxon>
        <taxon>Pseudomonadota</taxon>
        <taxon>Alphaproteobacteria</taxon>
        <taxon>Hyphomicrobiales</taxon>
        <taxon>Amorphaceae</taxon>
        <taxon>Amorphus</taxon>
    </lineage>
</organism>
<dbReference type="Proteomes" id="UP001229244">
    <property type="component" value="Unassembled WGS sequence"/>
</dbReference>
<dbReference type="GO" id="GO:0006508">
    <property type="term" value="P:proteolysis"/>
    <property type="evidence" value="ECO:0007669"/>
    <property type="project" value="UniProtKB-KW"/>
</dbReference>
<keyword evidence="3" id="KW-1185">Reference proteome</keyword>
<keyword evidence="1" id="KW-1133">Transmembrane helix</keyword>
<dbReference type="RefSeq" id="WP_306885358.1">
    <property type="nucleotide sequence ID" value="NZ_JAUSUL010000002.1"/>
</dbReference>
<gene>
    <name evidence="2" type="ORF">J2S73_001986</name>
</gene>
<keyword evidence="1" id="KW-0472">Membrane</keyword>
<reference evidence="2" key="1">
    <citation type="submission" date="2023-07" db="EMBL/GenBank/DDBJ databases">
        <title>Genomic Encyclopedia of Type Strains, Phase IV (KMG-IV): sequencing the most valuable type-strain genomes for metagenomic binning, comparative biology and taxonomic classification.</title>
        <authorList>
            <person name="Goeker M."/>
        </authorList>
    </citation>
    <scope>NUCLEOTIDE SEQUENCE</scope>
    <source>
        <strain evidence="2">DSM 21202</strain>
    </source>
</reference>
<feature type="transmembrane region" description="Helical" evidence="1">
    <location>
        <begin position="64"/>
        <end position="82"/>
    </location>
</feature>
<keyword evidence="2" id="KW-0645">Protease</keyword>
<feature type="transmembrane region" description="Helical" evidence="1">
    <location>
        <begin position="14"/>
        <end position="33"/>
    </location>
</feature>
<evidence type="ECO:0000256" key="1">
    <source>
        <dbReference type="SAM" id="Phobius"/>
    </source>
</evidence>
<proteinExistence type="predicted"/>
<protein>
    <submittedName>
        <fullName evidence="2">Membrane protein implicated in regulation of membrane protease activity</fullName>
    </submittedName>
</protein>
<feature type="transmembrane region" description="Helical" evidence="1">
    <location>
        <begin position="38"/>
        <end position="58"/>
    </location>
</feature>
<comment type="caution">
    <text evidence="2">The sequence shown here is derived from an EMBL/GenBank/DDBJ whole genome shotgun (WGS) entry which is preliminary data.</text>
</comment>